<accession>A0A1A9VKF4</accession>
<dbReference type="Gene3D" id="1.25.40.20">
    <property type="entry name" value="Ankyrin repeat-containing domain"/>
    <property type="match status" value="1"/>
</dbReference>
<dbReference type="VEuPathDB" id="VectorBase:GAUT039755"/>
<keyword evidence="5" id="KW-1185">Reference proteome</keyword>
<evidence type="ECO:0000313" key="5">
    <source>
        <dbReference type="Proteomes" id="UP000078200"/>
    </source>
</evidence>
<evidence type="ECO:0000256" key="1">
    <source>
        <dbReference type="ARBA" id="ARBA00022737"/>
    </source>
</evidence>
<dbReference type="PANTHER" id="PTHR24171:SF9">
    <property type="entry name" value="ANKYRIN REPEAT DOMAIN-CONTAINING PROTEIN 39"/>
    <property type="match status" value="1"/>
</dbReference>
<feature type="repeat" description="ANK" evidence="3">
    <location>
        <begin position="335"/>
        <end position="368"/>
    </location>
</feature>
<name>A0A1A9VKF4_GLOAU</name>
<proteinExistence type="predicted"/>
<dbReference type="AlphaFoldDB" id="A0A1A9VKF4"/>
<dbReference type="InterPro" id="IPR002110">
    <property type="entry name" value="Ankyrin_rpt"/>
</dbReference>
<feature type="repeat" description="ANK" evidence="3">
    <location>
        <begin position="268"/>
        <end position="300"/>
    </location>
</feature>
<dbReference type="EnsemblMetazoa" id="GAUT039755-RA">
    <property type="protein sequence ID" value="GAUT039755-PA"/>
    <property type="gene ID" value="GAUT039755"/>
</dbReference>
<keyword evidence="2 3" id="KW-0040">ANK repeat</keyword>
<dbReference type="Pfam" id="PF12796">
    <property type="entry name" value="Ank_2"/>
    <property type="match status" value="1"/>
</dbReference>
<dbReference type="PROSITE" id="PS50088">
    <property type="entry name" value="ANK_REPEAT"/>
    <property type="match status" value="3"/>
</dbReference>
<dbReference type="InterPro" id="IPR006521">
    <property type="entry name" value="Tail_protein_I"/>
</dbReference>
<feature type="repeat" description="ANK" evidence="3">
    <location>
        <begin position="301"/>
        <end position="333"/>
    </location>
</feature>
<evidence type="ECO:0000256" key="3">
    <source>
        <dbReference type="PROSITE-ProRule" id="PRU00023"/>
    </source>
</evidence>
<organism evidence="4 5">
    <name type="scientific">Glossina austeni</name>
    <name type="common">Savannah tsetse fly</name>
    <dbReference type="NCBI Taxonomy" id="7395"/>
    <lineage>
        <taxon>Eukaryota</taxon>
        <taxon>Metazoa</taxon>
        <taxon>Ecdysozoa</taxon>
        <taxon>Arthropoda</taxon>
        <taxon>Hexapoda</taxon>
        <taxon>Insecta</taxon>
        <taxon>Pterygota</taxon>
        <taxon>Neoptera</taxon>
        <taxon>Endopterygota</taxon>
        <taxon>Diptera</taxon>
        <taxon>Brachycera</taxon>
        <taxon>Muscomorpha</taxon>
        <taxon>Hippoboscoidea</taxon>
        <taxon>Glossinidae</taxon>
        <taxon>Glossina</taxon>
    </lineage>
</organism>
<dbReference type="PANTHER" id="PTHR24171">
    <property type="entry name" value="ANKYRIN REPEAT DOMAIN-CONTAINING PROTEIN 39-RELATED"/>
    <property type="match status" value="1"/>
</dbReference>
<dbReference type="SMART" id="SM00248">
    <property type="entry name" value="ANK"/>
    <property type="match status" value="3"/>
</dbReference>
<keyword evidence="1" id="KW-0677">Repeat</keyword>
<evidence type="ECO:0000313" key="4">
    <source>
        <dbReference type="EnsemblMetazoa" id="GAUT039755-PA"/>
    </source>
</evidence>
<dbReference type="Pfam" id="PF09684">
    <property type="entry name" value="Tail_P2_I"/>
    <property type="match status" value="1"/>
</dbReference>
<dbReference type="PROSITE" id="PS50297">
    <property type="entry name" value="ANK_REP_REGION"/>
    <property type="match status" value="3"/>
</dbReference>
<evidence type="ECO:0000256" key="2">
    <source>
        <dbReference type="ARBA" id="ARBA00023043"/>
    </source>
</evidence>
<sequence length="481" mass="54421">MLNATKQEKALIDAIDYKVDPSCVKGFKFSLGEKVLPWIIEEYGLEEILSWVKDKKKSIKEGVKFQRLKGTPASLKIALKWANIEDITIIEEPPGEHFFELQIGIRDVPNDFFVDAVVELAKLSLPRFILDESLFGDLLSDYSGVKIEKDGPVLSFGRVNFFRSSGPVIRIVGNYLRDHYERALSNDIYRLDVAILGETEPHTKNYNGIYERSHQWNNLKTLYPLPQSLLPEIKFAKAQIVLSDSWSLGEINACFPNSFKNINEKDEKGETVLHHAVEISDRKTVKLLIEKGAEINARDKKGYTPLHCAVFARSLENVKVLIRGGGEINATKYINGCTPLHSACRLGAGIAIIKELVKAGAGVNQLDKYGATPMYYIWESERYGLWDNGENEKARKFLGKQGGITKSRKLTCYGIEGLVGEIADMLDRSYLPELKIIEIEEIRKRNKSLIKKECQNLASKIMCKVNEMIDEVVETNLSKMW</sequence>
<dbReference type="InterPro" id="IPR036770">
    <property type="entry name" value="Ankyrin_rpt-contain_sf"/>
</dbReference>
<dbReference type="Proteomes" id="UP000078200">
    <property type="component" value="Unassembled WGS sequence"/>
</dbReference>
<reference evidence="4" key="1">
    <citation type="submission" date="2020-05" db="UniProtKB">
        <authorList>
            <consortium name="EnsemblMetazoa"/>
        </authorList>
    </citation>
    <scope>IDENTIFICATION</scope>
    <source>
        <strain evidence="4">TTRI</strain>
    </source>
</reference>
<dbReference type="STRING" id="7395.A0A1A9VKF4"/>
<dbReference type="SUPFAM" id="SSF48403">
    <property type="entry name" value="Ankyrin repeat"/>
    <property type="match status" value="1"/>
</dbReference>
<protein>
    <submittedName>
        <fullName evidence="4">ANK_REP_REGION domain-containing protein</fullName>
    </submittedName>
</protein>
<dbReference type="Pfam" id="PF00023">
    <property type="entry name" value="Ank"/>
    <property type="match status" value="1"/>
</dbReference>